<organism evidence="6 7">
    <name type="scientific">Obba rivulosa</name>
    <dbReference type="NCBI Taxonomy" id="1052685"/>
    <lineage>
        <taxon>Eukaryota</taxon>
        <taxon>Fungi</taxon>
        <taxon>Dikarya</taxon>
        <taxon>Basidiomycota</taxon>
        <taxon>Agaricomycotina</taxon>
        <taxon>Agaricomycetes</taxon>
        <taxon>Polyporales</taxon>
        <taxon>Gelatoporiaceae</taxon>
        <taxon>Obba</taxon>
    </lineage>
</organism>
<dbReference type="InterPro" id="IPR045851">
    <property type="entry name" value="AMP-bd_C_sf"/>
</dbReference>
<evidence type="ECO:0000256" key="1">
    <source>
        <dbReference type="ARBA" id="ARBA00022450"/>
    </source>
</evidence>
<dbReference type="InterPro" id="IPR020806">
    <property type="entry name" value="PKS_PP-bd"/>
</dbReference>
<dbReference type="SUPFAM" id="SSF52777">
    <property type="entry name" value="CoA-dependent acyltransferases"/>
    <property type="match status" value="6"/>
</dbReference>
<dbReference type="Gene3D" id="3.30.559.10">
    <property type="entry name" value="Chloramphenicol acetyltransferase-like domain"/>
    <property type="match status" value="3"/>
</dbReference>
<dbReference type="InterPro" id="IPR010071">
    <property type="entry name" value="AA_adenyl_dom"/>
</dbReference>
<dbReference type="InterPro" id="IPR000873">
    <property type="entry name" value="AMP-dep_synth/lig_dom"/>
</dbReference>
<dbReference type="InterPro" id="IPR001242">
    <property type="entry name" value="Condensation_dom"/>
</dbReference>
<gene>
    <name evidence="6" type="ORF">OBBRIDRAFT_790288</name>
</gene>
<accession>A0A8E2DPK2</accession>
<dbReference type="InterPro" id="IPR023213">
    <property type="entry name" value="CAT-like_dom_sf"/>
</dbReference>
<dbReference type="InterPro" id="IPR006162">
    <property type="entry name" value="Ppantetheine_attach_site"/>
</dbReference>
<evidence type="ECO:0000256" key="4">
    <source>
        <dbReference type="ARBA" id="ARBA00023268"/>
    </source>
</evidence>
<dbReference type="Pfam" id="PF00668">
    <property type="entry name" value="Condensation"/>
    <property type="match status" value="3"/>
</dbReference>
<dbReference type="CDD" id="cd05930">
    <property type="entry name" value="A_NRPS"/>
    <property type="match status" value="1"/>
</dbReference>
<dbReference type="GO" id="GO:0005737">
    <property type="term" value="C:cytoplasm"/>
    <property type="evidence" value="ECO:0007669"/>
    <property type="project" value="TreeGrafter"/>
</dbReference>
<evidence type="ECO:0000256" key="2">
    <source>
        <dbReference type="ARBA" id="ARBA00022553"/>
    </source>
</evidence>
<dbReference type="GO" id="GO:0016874">
    <property type="term" value="F:ligase activity"/>
    <property type="evidence" value="ECO:0007669"/>
    <property type="project" value="UniProtKB-KW"/>
</dbReference>
<sequence length="2469" mass="273516">MAAPIGGHSQPGCDHADIPNLTAVISGYRHCDLPDLSARRSPPSSLYSVSSCLKEPLISTPVEIGDAHAAFASLVAAIGRVLGAYCGCTDVLLAFQDQDSEDLRAVRITWDEHTQWTVVVRGILQTLSDGASPRVTLHTLREALGLNQKQAPCIAIVRDVSHGEGGHADFPMTFCWDNSDLTLRLSTSERHLHPSGADLLISQIAALFVSALVHPSSPISCLPEVQPDLLSVYEKFSFEDRCKVYSRVPPVRLATDHLALRLGTQARDIAVKWYGTLSGDSSSAMLEPETMTYDEWHHKANQMARWLIEHGVQRSDKVAVCMKRDIDYHIALIAVLRAGACYVPIDPELPAERQGYIARDSNARFVLVSSETSSASLFGDAALGISSDEARSAIATESDADLDIATPGDISYLLYTSGTTGIPKGCVLTHEGLSEAVWGLSAVCAAVDMEEGHVGNYLSIASVAFDVHLAEIFVALARGIPIVSAPRSTLLEDLPYYIKTLEISHLGIVPSLIEATMGSIQEDEAAGIGTTLRYIASGGEKMSDAILDKWADHPKVKLANFYGPSEVTIGCAARFMDKTTPRANIGHPFANVSAFVVDENMNILLRGSPGELVVEGPLVGVGYHGRPDLTEKVFLEFPERGVGRWAYRTGDFVRMMPDGTLEVIGRIDTQIKLRGVRIESEGISSIARNAALPDYNLDVVTILGKHPTIGAEQLVSFVVWDQSTSIAVRKSSKPTIVAPPEDLLPRLSIGCERELASYMRPSHFIPLSFMPLNSNGKNDAKLLGRLFEELEMDVLASLMTRDSSHSGHPSTAGRMRMTETETRVFEVARKYLHIPQGWASPDTTLLRYGLDSMSAVRLAAELRREFSKFITASDILRSPTIEHVASVMDAPSSEDQSQVTEHSFLQRFSAEWMHEVGKVYPLRSIAAIYPPFPLQEGILYRSVNADTLYVQHVLVECLPGISIEKLREAWIDVVASSPILRTVFHFGRQLVQVVLDTAHARPDMAEETVQCDSVEEFITFFADRQSPVASEINRSLTDIPPHRLTVFKSQNTEHVFMSLSIHHALFDGISLSYLLRHLEKSYLGEPRYLSAPPEVVLDSIASVDLHAAQAFWTQQFVGFDWSRIPSRTASAKRADQRSISFRTGLSGLQQMASQRQVTLQTLLMSAFARFLAKHIYGQSDVVFGVIRSGRSLPVSHIESTILPLLSVLPVRVDCASASDVLHCVQKYNAEVTAYEHITLSKVQQWVRPGVNVFETLFSLSYKDDGRSAVWRLLESHNPEPDYILAVEIVLDSAEDHLTMQIAYTSEDISSDIVDYLVDEFESLTLDLVHGIALNADLHSTADSATALTASEQTTQIVDDDGEEISVADEDLLLRLRLLVADFLQTNVDLVTEDTSLIALGLDSIRSVGLSRVLRREGIDLTSAEIMRLATPRRMAASAGRKISMPSAIKHKVEAFASAFAVERNKIRDTLDTMSIILSADDHVDIFPVTTLQAGMLSQTVSSSGRRYVHLFPLCLSSEVDITALREAWNKTVHALDILRTTFHFVPDLGVWTSAVHSTSELRWSEVTLSKNASLLPLLDSVKITDAGCSSPPYHLYLIRSDAADSHNKRRLVLVMHHALYDGVSVSKLLDTVQNNYYGQARHDNVQFASLLPEILWQERLGTSFWVERLKGSCPGLLPPRALDEHILNKSHVAYSLIDVSRNEVERTCRAATVTTQCIGQYAFAKLLASLTESADILFGHVVSGRNLTGAEDVIGPVLNTVPCRVRFTQSQQNKRLLQAIHSTNVAALSWQHASLRSIQQYLKVERLWDCLFVYQPSQALDAPERESIWDFDHVEDEDLDIQYGFNLELHETANGYQLKAACSDRLMSAEQLSSALKLFGQFFHSVVDNLDGSCLEGLPEFKLTEPSIVSPLSQLDADFDQAESQWDTRSSAIREMLSAATGIPTFRIQMSTRLLGLGIDSISSIQIASKARRRGLHLTARDIIQSRTVADLVKRLQNDNVEKSTTRVMETKFDIPNEEWPSLVPKAEEVDVETVTVTTAGMQWFIGAWQRSGESRYQHVFGFELPADIDVSRLYAAWDELLKRHAILRATFARSEQGESRLVIHKRESMGTRWTEEALDDSEEFNDTVSSRMRTLVSSPPPMQEPLTRAILLRSSSHNALVIRLHHFQYDAWSLQLLLSDLFHLYQGERPPSSNDLSAILRVAVPDDRSLVEQRSYWRRTFSSSDAAFRLFPKRTLDREQRSGKHFFYLEKGALASIAALEGRARAHSVALHVVYLACWAQVQATVASSDVATFGLWHSGRTGAIDQVERLATPCLNILPLAVRGVRQASTMDIAKKIQDDLRERTPIVEQTPLVRVDDWVGGANQPLCNVFVNIVKAAPEVQSGCQGFFNPIDAPYFIPDVSVRHNNSIPRMKVTDLIQDDIIVDIVDIPGRDEVAMSIEFADDTLDMEMAKAMVAQWAQLVEACLM</sequence>
<dbReference type="PROSITE" id="PS50075">
    <property type="entry name" value="CARRIER"/>
    <property type="match status" value="3"/>
</dbReference>
<dbReference type="PANTHER" id="PTHR45527:SF1">
    <property type="entry name" value="FATTY ACID SYNTHASE"/>
    <property type="match status" value="1"/>
</dbReference>
<dbReference type="EMBL" id="KV722355">
    <property type="protein sequence ID" value="OCH93414.1"/>
    <property type="molecule type" value="Genomic_DNA"/>
</dbReference>
<dbReference type="InterPro" id="IPR020845">
    <property type="entry name" value="AMP-binding_CS"/>
</dbReference>
<feature type="domain" description="Carrier" evidence="5">
    <location>
        <begin position="1369"/>
        <end position="1442"/>
    </location>
</feature>
<dbReference type="InterPro" id="IPR042099">
    <property type="entry name" value="ANL_N_sf"/>
</dbReference>
<name>A0A8E2DPK2_9APHY</name>
<evidence type="ECO:0000256" key="3">
    <source>
        <dbReference type="ARBA" id="ARBA00022598"/>
    </source>
</evidence>
<dbReference type="Gene3D" id="1.10.1200.10">
    <property type="entry name" value="ACP-like"/>
    <property type="match status" value="3"/>
</dbReference>
<feature type="domain" description="Carrier" evidence="5">
    <location>
        <begin position="1924"/>
        <end position="2000"/>
    </location>
</feature>
<evidence type="ECO:0000313" key="6">
    <source>
        <dbReference type="EMBL" id="OCH93414.1"/>
    </source>
</evidence>
<dbReference type="PROSITE" id="PS00012">
    <property type="entry name" value="PHOSPHOPANTETHEINE"/>
    <property type="match status" value="2"/>
</dbReference>
<dbReference type="SMART" id="SM00823">
    <property type="entry name" value="PKS_PP"/>
    <property type="match status" value="3"/>
</dbReference>
<dbReference type="NCBIfam" id="TIGR01733">
    <property type="entry name" value="AA-adenyl-dom"/>
    <property type="match status" value="1"/>
</dbReference>
<protein>
    <recommendedName>
        <fullName evidence="5">Carrier domain-containing protein</fullName>
    </recommendedName>
</protein>
<dbReference type="GO" id="GO:0043041">
    <property type="term" value="P:amino acid activation for nonribosomal peptide biosynthetic process"/>
    <property type="evidence" value="ECO:0007669"/>
    <property type="project" value="TreeGrafter"/>
</dbReference>
<dbReference type="Pfam" id="PF00550">
    <property type="entry name" value="PP-binding"/>
    <property type="match status" value="3"/>
</dbReference>
<keyword evidence="1" id="KW-0596">Phosphopantetheine</keyword>
<dbReference type="InterPro" id="IPR036736">
    <property type="entry name" value="ACP-like_sf"/>
</dbReference>
<keyword evidence="7" id="KW-1185">Reference proteome</keyword>
<keyword evidence="2" id="KW-0597">Phosphoprotein</keyword>
<evidence type="ECO:0000313" key="7">
    <source>
        <dbReference type="Proteomes" id="UP000250043"/>
    </source>
</evidence>
<dbReference type="GO" id="GO:0031177">
    <property type="term" value="F:phosphopantetheine binding"/>
    <property type="evidence" value="ECO:0007669"/>
    <property type="project" value="InterPro"/>
</dbReference>
<dbReference type="Gene3D" id="3.40.50.12780">
    <property type="entry name" value="N-terminal domain of ligase-like"/>
    <property type="match status" value="1"/>
</dbReference>
<keyword evidence="4" id="KW-0511">Multifunctional enzyme</keyword>
<feature type="domain" description="Carrier" evidence="5">
    <location>
        <begin position="818"/>
        <end position="892"/>
    </location>
</feature>
<dbReference type="SUPFAM" id="SSF47336">
    <property type="entry name" value="ACP-like"/>
    <property type="match status" value="3"/>
</dbReference>
<dbReference type="Proteomes" id="UP000250043">
    <property type="component" value="Unassembled WGS sequence"/>
</dbReference>
<dbReference type="Gene3D" id="3.30.559.30">
    <property type="entry name" value="Nonribosomal peptide synthetase, condensation domain"/>
    <property type="match status" value="3"/>
</dbReference>
<dbReference type="GO" id="GO:0044550">
    <property type="term" value="P:secondary metabolite biosynthetic process"/>
    <property type="evidence" value="ECO:0007669"/>
    <property type="project" value="TreeGrafter"/>
</dbReference>
<dbReference type="Pfam" id="PF00501">
    <property type="entry name" value="AMP-binding"/>
    <property type="match status" value="1"/>
</dbReference>
<proteinExistence type="predicted"/>
<dbReference type="OrthoDB" id="416786at2759"/>
<dbReference type="SUPFAM" id="SSF56801">
    <property type="entry name" value="Acetyl-CoA synthetase-like"/>
    <property type="match status" value="1"/>
</dbReference>
<keyword evidence="3" id="KW-0436">Ligase</keyword>
<evidence type="ECO:0000259" key="5">
    <source>
        <dbReference type="PROSITE" id="PS50075"/>
    </source>
</evidence>
<reference evidence="6 7" key="1">
    <citation type="submission" date="2016-07" db="EMBL/GenBank/DDBJ databases">
        <title>Draft genome of the white-rot fungus Obba rivulosa 3A-2.</title>
        <authorList>
            <consortium name="DOE Joint Genome Institute"/>
            <person name="Miettinen O."/>
            <person name="Riley R."/>
            <person name="Acob R."/>
            <person name="Barry K."/>
            <person name="Cullen D."/>
            <person name="De Vries R."/>
            <person name="Hainaut M."/>
            <person name="Hatakka A."/>
            <person name="Henrissat B."/>
            <person name="Hilden K."/>
            <person name="Kuo R."/>
            <person name="Labutti K."/>
            <person name="Lipzen A."/>
            <person name="Makela M.R."/>
            <person name="Sandor L."/>
            <person name="Spatafora J.W."/>
            <person name="Grigoriev I.V."/>
            <person name="Hibbett D.S."/>
        </authorList>
    </citation>
    <scope>NUCLEOTIDE SEQUENCE [LARGE SCALE GENOMIC DNA]</scope>
    <source>
        <strain evidence="6 7">3A-2</strain>
    </source>
</reference>
<dbReference type="InterPro" id="IPR009081">
    <property type="entry name" value="PP-bd_ACP"/>
</dbReference>
<dbReference type="Gene3D" id="3.30.300.30">
    <property type="match status" value="1"/>
</dbReference>
<dbReference type="PROSITE" id="PS00455">
    <property type="entry name" value="AMP_BINDING"/>
    <property type="match status" value="1"/>
</dbReference>
<dbReference type="PANTHER" id="PTHR45527">
    <property type="entry name" value="NONRIBOSOMAL PEPTIDE SYNTHETASE"/>
    <property type="match status" value="1"/>
</dbReference>